<name>N0BET6_9EURY</name>
<dbReference type="KEGG" id="ast:Asulf_02201"/>
<dbReference type="PANTHER" id="PTHR38031:SF1">
    <property type="entry name" value="SULFUR CARRIER PROTEIN CYSO"/>
    <property type="match status" value="1"/>
</dbReference>
<dbReference type="CDD" id="cd17505">
    <property type="entry name" value="Ubl_SAMP1_like"/>
    <property type="match status" value="1"/>
</dbReference>
<dbReference type="EMBL" id="CP005290">
    <property type="protein sequence ID" value="AGK62154.1"/>
    <property type="molecule type" value="Genomic_DNA"/>
</dbReference>
<dbReference type="OrthoDB" id="98357at2157"/>
<dbReference type="STRING" id="387631.Asulf_02201"/>
<reference evidence="1 2" key="1">
    <citation type="journal article" date="2013" name="Genome Announc.">
        <title>Complete Genome Sequence of the Thermophilic and Facultatively Chemolithoautotrophic Sulfate Reducer Archaeoglobus sulfaticallidus Strain PM70-1T.</title>
        <authorList>
            <person name="Stokke R."/>
            <person name="Hocking W.P."/>
            <person name="Steinsbu B.O."/>
            <person name="Steen I.H."/>
        </authorList>
    </citation>
    <scope>NUCLEOTIDE SEQUENCE [LARGE SCALE GENOMIC DNA]</scope>
    <source>
        <strain evidence="1">PM70-1</strain>
    </source>
</reference>
<dbReference type="PANTHER" id="PTHR38031">
    <property type="entry name" value="SULFUR CARRIER PROTEIN SLR0821-RELATED"/>
    <property type="match status" value="1"/>
</dbReference>
<evidence type="ECO:0000313" key="2">
    <source>
        <dbReference type="Proteomes" id="UP000013307"/>
    </source>
</evidence>
<dbReference type="AlphaFoldDB" id="N0BET6"/>
<dbReference type="InterPro" id="IPR054834">
    <property type="entry name" value="SAMP1_3"/>
</dbReference>
<dbReference type="InterPro" id="IPR003749">
    <property type="entry name" value="ThiS/MoaD-like"/>
</dbReference>
<dbReference type="InterPro" id="IPR010038">
    <property type="entry name" value="MoaD_arc-typ"/>
</dbReference>
<gene>
    <name evidence="1" type="ORF">Asulf_02201</name>
</gene>
<dbReference type="RefSeq" id="WP_015591750.1">
    <property type="nucleotide sequence ID" value="NC_021169.1"/>
</dbReference>
<proteinExistence type="predicted"/>
<dbReference type="Gene3D" id="3.10.20.30">
    <property type="match status" value="1"/>
</dbReference>
<sequence length="88" mass="10043">MVKVKLFANFREAANTKEVEVEAKTIKELLQTLTTKFEKLKPLIYEGDRLRDYVHIMVNGRHIRSLNGIDTELKEEDVVAIFPPVSGG</sequence>
<dbReference type="NCBIfam" id="TIGR01687">
    <property type="entry name" value="moaD_arch"/>
    <property type="match status" value="1"/>
</dbReference>
<evidence type="ECO:0000313" key="1">
    <source>
        <dbReference type="EMBL" id="AGK62154.1"/>
    </source>
</evidence>
<dbReference type="eggNOG" id="arCOG00536">
    <property type="taxonomic scope" value="Archaea"/>
</dbReference>
<dbReference type="Pfam" id="PF02597">
    <property type="entry name" value="ThiS"/>
    <property type="match status" value="1"/>
</dbReference>
<dbReference type="HOGENOM" id="CLU_114601_1_2_2"/>
<dbReference type="SUPFAM" id="SSF54285">
    <property type="entry name" value="MoaD/ThiS"/>
    <property type="match status" value="1"/>
</dbReference>
<dbReference type="InterPro" id="IPR052045">
    <property type="entry name" value="Sulfur_Carrier/Prot_Modifier"/>
</dbReference>
<dbReference type="NCBIfam" id="NF041918">
    <property type="entry name" value="SAMP1"/>
    <property type="match status" value="1"/>
</dbReference>
<dbReference type="InterPro" id="IPR012675">
    <property type="entry name" value="Beta-grasp_dom_sf"/>
</dbReference>
<dbReference type="Proteomes" id="UP000013307">
    <property type="component" value="Chromosome"/>
</dbReference>
<accession>N0BET6</accession>
<keyword evidence="2" id="KW-1185">Reference proteome</keyword>
<organism evidence="1 2">
    <name type="scientific">Archaeoglobus sulfaticallidus PM70-1</name>
    <dbReference type="NCBI Taxonomy" id="387631"/>
    <lineage>
        <taxon>Archaea</taxon>
        <taxon>Methanobacteriati</taxon>
        <taxon>Methanobacteriota</taxon>
        <taxon>Archaeoglobi</taxon>
        <taxon>Archaeoglobales</taxon>
        <taxon>Archaeoglobaceae</taxon>
        <taxon>Archaeoglobus</taxon>
    </lineage>
</organism>
<protein>
    <submittedName>
        <fullName evidence="1">MoaD family protein, archaeal</fullName>
    </submittedName>
</protein>
<dbReference type="GeneID" id="15393833"/>
<dbReference type="InterPro" id="IPR016155">
    <property type="entry name" value="Mopterin_synth/thiamin_S_b"/>
</dbReference>